<name>F4R863_MELLP</name>
<proteinExistence type="predicted"/>
<evidence type="ECO:0000313" key="3">
    <source>
        <dbReference type="Proteomes" id="UP000001072"/>
    </source>
</evidence>
<dbReference type="RefSeq" id="XP_007405072.1">
    <property type="nucleotide sequence ID" value="XM_007405010.1"/>
</dbReference>
<organism evidence="3">
    <name type="scientific">Melampsora larici-populina (strain 98AG31 / pathotype 3-4-7)</name>
    <name type="common">Poplar leaf rust fungus</name>
    <dbReference type="NCBI Taxonomy" id="747676"/>
    <lineage>
        <taxon>Eukaryota</taxon>
        <taxon>Fungi</taxon>
        <taxon>Dikarya</taxon>
        <taxon>Basidiomycota</taxon>
        <taxon>Pucciniomycotina</taxon>
        <taxon>Pucciniomycetes</taxon>
        <taxon>Pucciniales</taxon>
        <taxon>Melampsoraceae</taxon>
        <taxon>Melampsora</taxon>
    </lineage>
</organism>
<dbReference type="GeneID" id="18929390"/>
<dbReference type="VEuPathDB" id="FungiDB:MELLADRAFT_59617"/>
<feature type="region of interest" description="Disordered" evidence="1">
    <location>
        <begin position="1"/>
        <end position="102"/>
    </location>
</feature>
<dbReference type="Proteomes" id="UP000001072">
    <property type="component" value="Unassembled WGS sequence"/>
</dbReference>
<sequence length="129" mass="14331">MSNTEDIAVNNLINPTSQNLEEDVSAPKTRLRTNKSKLPTFKKNDKKSEQSSTKQIEIVEEDKIIEEETETGDPKGKEKDVNLGSDDQLSVDKADSSASSDFTNDVLLLKNEVLLPVSFDHPNIKLIDS</sequence>
<feature type="compositionally biased region" description="Polar residues" evidence="1">
    <location>
        <begin position="1"/>
        <end position="19"/>
    </location>
</feature>
<protein>
    <submittedName>
        <fullName evidence="2">Uncharacterized protein</fullName>
    </submittedName>
</protein>
<dbReference type="InParanoid" id="F4R863"/>
<accession>F4R863</accession>
<feature type="compositionally biased region" description="Basic and acidic residues" evidence="1">
    <location>
        <begin position="72"/>
        <end position="81"/>
    </location>
</feature>
<evidence type="ECO:0000256" key="1">
    <source>
        <dbReference type="SAM" id="MobiDB-lite"/>
    </source>
</evidence>
<evidence type="ECO:0000313" key="2">
    <source>
        <dbReference type="EMBL" id="EGG11437.1"/>
    </source>
</evidence>
<keyword evidence="3" id="KW-1185">Reference proteome</keyword>
<dbReference type="HOGENOM" id="CLU_1949285_0_0_1"/>
<dbReference type="EMBL" id="GL883092">
    <property type="protein sequence ID" value="EGG11437.1"/>
    <property type="molecule type" value="Genomic_DNA"/>
</dbReference>
<feature type="compositionally biased region" description="Acidic residues" evidence="1">
    <location>
        <begin position="58"/>
        <end position="71"/>
    </location>
</feature>
<reference evidence="3" key="1">
    <citation type="journal article" date="2011" name="Proc. Natl. Acad. Sci. U.S.A.">
        <title>Obligate biotrophy features unraveled by the genomic analysis of rust fungi.</title>
        <authorList>
            <person name="Duplessis S."/>
            <person name="Cuomo C.A."/>
            <person name="Lin Y.-C."/>
            <person name="Aerts A."/>
            <person name="Tisserant E."/>
            <person name="Veneault-Fourrey C."/>
            <person name="Joly D.L."/>
            <person name="Hacquard S."/>
            <person name="Amselem J."/>
            <person name="Cantarel B.L."/>
            <person name="Chiu R."/>
            <person name="Coutinho P.M."/>
            <person name="Feau N."/>
            <person name="Field M."/>
            <person name="Frey P."/>
            <person name="Gelhaye E."/>
            <person name="Goldberg J."/>
            <person name="Grabherr M.G."/>
            <person name="Kodira C.D."/>
            <person name="Kohler A."/>
            <person name="Kuees U."/>
            <person name="Lindquist E.A."/>
            <person name="Lucas S.M."/>
            <person name="Mago R."/>
            <person name="Mauceli E."/>
            <person name="Morin E."/>
            <person name="Murat C."/>
            <person name="Pangilinan J.L."/>
            <person name="Park R."/>
            <person name="Pearson M."/>
            <person name="Quesneville H."/>
            <person name="Rouhier N."/>
            <person name="Sakthikumar S."/>
            <person name="Salamov A.A."/>
            <person name="Schmutz J."/>
            <person name="Selles B."/>
            <person name="Shapiro H."/>
            <person name="Tanguay P."/>
            <person name="Tuskan G.A."/>
            <person name="Henrissat B."/>
            <person name="Van de Peer Y."/>
            <person name="Rouze P."/>
            <person name="Ellis J.G."/>
            <person name="Dodds P.N."/>
            <person name="Schein J.E."/>
            <person name="Zhong S."/>
            <person name="Hamelin R.C."/>
            <person name="Grigoriev I.V."/>
            <person name="Szabo L.J."/>
            <person name="Martin F."/>
        </authorList>
    </citation>
    <scope>NUCLEOTIDE SEQUENCE [LARGE SCALE GENOMIC DNA]</scope>
    <source>
        <strain evidence="3">98AG31 / pathotype 3-4-7</strain>
    </source>
</reference>
<dbReference type="KEGG" id="mlr:MELLADRAFT_59617"/>
<dbReference type="AlphaFoldDB" id="F4R863"/>
<gene>
    <name evidence="2" type="ORF">MELLADRAFT_59617</name>
</gene>